<feature type="region of interest" description="Disordered" evidence="1">
    <location>
        <begin position="38"/>
        <end position="77"/>
    </location>
</feature>
<dbReference type="Proteomes" id="UP000241868">
    <property type="component" value="Unassembled WGS sequence"/>
</dbReference>
<name>A0A2P7TYF2_9NEIS</name>
<proteinExistence type="predicted"/>
<organism evidence="2 3">
    <name type="scientific">Neisseria iguanae</name>
    <dbReference type="NCBI Taxonomy" id="90242"/>
    <lineage>
        <taxon>Bacteria</taxon>
        <taxon>Pseudomonadati</taxon>
        <taxon>Pseudomonadota</taxon>
        <taxon>Betaproteobacteria</taxon>
        <taxon>Neisseriales</taxon>
        <taxon>Neisseriaceae</taxon>
        <taxon>Neisseria</taxon>
    </lineage>
</organism>
<dbReference type="AlphaFoldDB" id="A0A2P7TYF2"/>
<evidence type="ECO:0000313" key="2">
    <source>
        <dbReference type="EMBL" id="PSJ79756.1"/>
    </source>
</evidence>
<evidence type="ECO:0000313" key="3">
    <source>
        <dbReference type="Proteomes" id="UP000241868"/>
    </source>
</evidence>
<dbReference type="OrthoDB" id="1551390at2"/>
<accession>A0A2P7TYF2</accession>
<reference evidence="2 3" key="1">
    <citation type="submission" date="2018-03" db="EMBL/GenBank/DDBJ databases">
        <title>Neisseria weixii sp. nov., isolated from the intestinal contents of Tibetan Plateau pika (Ochotona curzoniae) in Yushu, Qinghai Province, China.</title>
        <authorList>
            <person name="Gui Z."/>
        </authorList>
    </citation>
    <scope>NUCLEOTIDE SEQUENCE [LARGE SCALE GENOMIC DNA]</scope>
    <source>
        <strain evidence="2 3">ATCC 51483</strain>
    </source>
</reference>
<sequence length="77" mass="8484">MESLGQDLYGQTNAFCRPGDNLADEGRFNEALKQYKETWTPLPGPKAQQEASMDFGRDGGTVPVFKRQIPSGSEGFD</sequence>
<gene>
    <name evidence="2" type="ORF">C7N83_10295</name>
</gene>
<evidence type="ECO:0000256" key="1">
    <source>
        <dbReference type="SAM" id="MobiDB-lite"/>
    </source>
</evidence>
<feature type="region of interest" description="Disordered" evidence="1">
    <location>
        <begin position="1"/>
        <end position="21"/>
    </location>
</feature>
<dbReference type="EMBL" id="PXYY01000075">
    <property type="protein sequence ID" value="PSJ79756.1"/>
    <property type="molecule type" value="Genomic_DNA"/>
</dbReference>
<dbReference type="RefSeq" id="WP_106742498.1">
    <property type="nucleotide sequence ID" value="NZ_PXYY01000075.1"/>
</dbReference>
<keyword evidence="3" id="KW-1185">Reference proteome</keyword>
<comment type="caution">
    <text evidence="2">The sequence shown here is derived from an EMBL/GenBank/DDBJ whole genome shotgun (WGS) entry which is preliminary data.</text>
</comment>
<protein>
    <submittedName>
        <fullName evidence="2">Uncharacterized protein</fullName>
    </submittedName>
</protein>